<dbReference type="Proteomes" id="UP001153678">
    <property type="component" value="Unassembled WGS sequence"/>
</dbReference>
<dbReference type="EMBL" id="CAMKVN010011781">
    <property type="protein sequence ID" value="CAI2195013.1"/>
    <property type="molecule type" value="Genomic_DNA"/>
</dbReference>
<comment type="caution">
    <text evidence="1">The sequence shown here is derived from an EMBL/GenBank/DDBJ whole genome shotgun (WGS) entry which is preliminary data.</text>
</comment>
<dbReference type="AlphaFoldDB" id="A0A9W4WYI1"/>
<accession>A0A9W4WYI1</accession>
<protein>
    <submittedName>
        <fullName evidence="1">13188_t:CDS:1</fullName>
    </submittedName>
</protein>
<organism evidence="1 2">
    <name type="scientific">Funneliformis geosporum</name>
    <dbReference type="NCBI Taxonomy" id="1117311"/>
    <lineage>
        <taxon>Eukaryota</taxon>
        <taxon>Fungi</taxon>
        <taxon>Fungi incertae sedis</taxon>
        <taxon>Mucoromycota</taxon>
        <taxon>Glomeromycotina</taxon>
        <taxon>Glomeromycetes</taxon>
        <taxon>Glomerales</taxon>
        <taxon>Glomeraceae</taxon>
        <taxon>Funneliformis</taxon>
    </lineage>
</organism>
<feature type="non-terminal residue" evidence="1">
    <location>
        <position position="1"/>
    </location>
</feature>
<evidence type="ECO:0000313" key="1">
    <source>
        <dbReference type="EMBL" id="CAI2195013.1"/>
    </source>
</evidence>
<keyword evidence="2" id="KW-1185">Reference proteome</keyword>
<gene>
    <name evidence="1" type="ORF">FWILDA_LOCUS16864</name>
</gene>
<evidence type="ECO:0000313" key="2">
    <source>
        <dbReference type="Proteomes" id="UP001153678"/>
    </source>
</evidence>
<sequence length="41" mass="4749">NLNKLNQEPYCPPRNNTYNNFKGVTPYINALKNTPPKNDDK</sequence>
<reference evidence="1" key="1">
    <citation type="submission" date="2022-08" db="EMBL/GenBank/DDBJ databases">
        <authorList>
            <person name="Kallberg Y."/>
            <person name="Tangrot J."/>
            <person name="Rosling A."/>
        </authorList>
    </citation>
    <scope>NUCLEOTIDE SEQUENCE</scope>
    <source>
        <strain evidence="1">Wild A</strain>
    </source>
</reference>
<proteinExistence type="predicted"/>
<name>A0A9W4WYI1_9GLOM</name>